<name>A0A3N6M6P8_NATCH</name>
<proteinExistence type="predicted"/>
<organism evidence="1 2">
    <name type="scientific">Natrarchaeobius chitinivorans</name>
    <dbReference type="NCBI Taxonomy" id="1679083"/>
    <lineage>
        <taxon>Archaea</taxon>
        <taxon>Methanobacteriati</taxon>
        <taxon>Methanobacteriota</taxon>
        <taxon>Stenosarchaea group</taxon>
        <taxon>Halobacteria</taxon>
        <taxon>Halobacteriales</taxon>
        <taxon>Natrialbaceae</taxon>
        <taxon>Natrarchaeobius</taxon>
    </lineage>
</organism>
<dbReference type="Proteomes" id="UP000281431">
    <property type="component" value="Unassembled WGS sequence"/>
</dbReference>
<gene>
    <name evidence="1" type="ORF">EA472_15365</name>
</gene>
<dbReference type="OrthoDB" id="204222at2157"/>
<evidence type="ECO:0000313" key="1">
    <source>
        <dbReference type="EMBL" id="RQG99258.1"/>
    </source>
</evidence>
<protein>
    <submittedName>
        <fullName evidence="1">Uncharacterized protein</fullName>
    </submittedName>
</protein>
<keyword evidence="2" id="KW-1185">Reference proteome</keyword>
<reference evidence="1 2" key="1">
    <citation type="submission" date="2018-10" db="EMBL/GenBank/DDBJ databases">
        <title>Natrarchaeobius chitinivorans gen. nov., sp. nov., and Natrarchaeobius haloalkaliphilus sp. nov., alkaliphilic, chitin-utilizing haloarchaea from hypersaline alkaline lakes.</title>
        <authorList>
            <person name="Sorokin D.Y."/>
            <person name="Elcheninov A.G."/>
            <person name="Kostrikina N.A."/>
            <person name="Bale N.J."/>
            <person name="Sinninghe Damste J.S."/>
            <person name="Khijniak T.V."/>
            <person name="Kublanov I.V."/>
            <person name="Toshchakov S.V."/>
        </authorList>
    </citation>
    <scope>NUCLEOTIDE SEQUENCE [LARGE SCALE GENOMIC DNA]</scope>
    <source>
        <strain evidence="1 2">AArcht7</strain>
    </source>
</reference>
<sequence>MAHANVLPRFDECIDLYRLAYDRYGTEPFTLDHVDEELSVRNARELLDLAVAYGVLEFDGTTYRVRCEPDDPADAWRSALTTRAQRVQRSLVDRFVLEEDGDLEDRTPDSDVLTYDSNRFESVFVSESDDLDAIADAIVSRSSGSTAGVVLRSPGEDAGHVQWCADRLCDPSAVAETSLEEPLQKEYSDVAGDDKNDLEFRLFLRQP</sequence>
<comment type="caution">
    <text evidence="1">The sequence shown here is derived from an EMBL/GenBank/DDBJ whole genome shotgun (WGS) entry which is preliminary data.</text>
</comment>
<evidence type="ECO:0000313" key="2">
    <source>
        <dbReference type="Proteomes" id="UP000281431"/>
    </source>
</evidence>
<accession>A0A3N6M6P8</accession>
<dbReference type="EMBL" id="REFZ01000010">
    <property type="protein sequence ID" value="RQG99258.1"/>
    <property type="molecule type" value="Genomic_DNA"/>
</dbReference>
<dbReference type="AlphaFoldDB" id="A0A3N6M6P8"/>